<evidence type="ECO:0000256" key="1">
    <source>
        <dbReference type="ARBA" id="ARBA00009275"/>
    </source>
</evidence>
<feature type="binding site" evidence="4">
    <location>
        <position position="92"/>
    </location>
    <ligand>
        <name>a divalent metal cation</name>
        <dbReference type="ChEBI" id="CHEBI:60240"/>
        <label>1</label>
    </ligand>
</feature>
<protein>
    <submittedName>
        <fullName evidence="5">D-aminoacyl-tRNA deacylase</fullName>
        <ecNumber evidence="5">3.1.1.96</ecNumber>
    </submittedName>
</protein>
<dbReference type="InterPro" id="IPR001130">
    <property type="entry name" value="TatD-like"/>
</dbReference>
<gene>
    <name evidence="5" type="primary">dtd3</name>
    <name evidence="5" type="ORF">MAMT_00415</name>
</gene>
<feature type="binding site" evidence="4">
    <location>
        <position position="209"/>
    </location>
    <ligand>
        <name>a divalent metal cation</name>
        <dbReference type="ChEBI" id="CHEBI:60240"/>
        <label>1</label>
    </ligand>
</feature>
<dbReference type="Gene3D" id="3.20.20.140">
    <property type="entry name" value="Metal-dependent hydrolases"/>
    <property type="match status" value="1"/>
</dbReference>
<dbReference type="Pfam" id="PF01026">
    <property type="entry name" value="TatD_DNase"/>
    <property type="match status" value="1"/>
</dbReference>
<dbReference type="PIRSF" id="PIRSF005902">
    <property type="entry name" value="DNase_TatD"/>
    <property type="match status" value="1"/>
</dbReference>
<dbReference type="InterPro" id="IPR015991">
    <property type="entry name" value="TatD/YcfH-like"/>
</dbReference>
<dbReference type="PANTHER" id="PTHR46124">
    <property type="entry name" value="D-AMINOACYL-TRNA DEACYLASE"/>
    <property type="match status" value="1"/>
</dbReference>
<dbReference type="InterPro" id="IPR018228">
    <property type="entry name" value="DNase_TatD-rel_CS"/>
</dbReference>
<evidence type="ECO:0000256" key="2">
    <source>
        <dbReference type="ARBA" id="ARBA00022723"/>
    </source>
</evidence>
<dbReference type="EC" id="3.1.1.96" evidence="5"/>
<feature type="binding site" evidence="4">
    <location>
        <position position="159"/>
    </location>
    <ligand>
        <name>a divalent metal cation</name>
        <dbReference type="ChEBI" id="CHEBI:60240"/>
        <label>2</label>
    </ligand>
</feature>
<name>A0A5E6M6R1_9BACT</name>
<comment type="similarity">
    <text evidence="1">Belongs to the metallo-dependent hydrolases superfamily. TatD-type hydrolase family.</text>
</comment>
<evidence type="ECO:0000256" key="3">
    <source>
        <dbReference type="ARBA" id="ARBA00022801"/>
    </source>
</evidence>
<dbReference type="PROSITE" id="PS01090">
    <property type="entry name" value="TATD_2"/>
    <property type="match status" value="1"/>
</dbReference>
<feature type="binding site" evidence="4">
    <location>
        <position position="135"/>
    </location>
    <ligand>
        <name>a divalent metal cation</name>
        <dbReference type="ChEBI" id="CHEBI:60240"/>
        <label>2</label>
    </ligand>
</feature>
<organism evidence="5 6">
    <name type="scientific">Methylacidimicrobium tartarophylax</name>
    <dbReference type="NCBI Taxonomy" id="1041768"/>
    <lineage>
        <taxon>Bacteria</taxon>
        <taxon>Pseudomonadati</taxon>
        <taxon>Verrucomicrobiota</taxon>
        <taxon>Methylacidimicrobium</taxon>
    </lineage>
</organism>
<dbReference type="InterPro" id="IPR032466">
    <property type="entry name" value="Metal_Hydrolase"/>
</dbReference>
<evidence type="ECO:0000313" key="6">
    <source>
        <dbReference type="Proteomes" id="UP000334923"/>
    </source>
</evidence>
<evidence type="ECO:0000313" key="5">
    <source>
        <dbReference type="EMBL" id="VVM05021.1"/>
    </source>
</evidence>
<dbReference type="CDD" id="cd01310">
    <property type="entry name" value="TatD_DNAse"/>
    <property type="match status" value="1"/>
</dbReference>
<dbReference type="EMBL" id="CABFVA020000014">
    <property type="protein sequence ID" value="VVM05021.1"/>
    <property type="molecule type" value="Genomic_DNA"/>
</dbReference>
<evidence type="ECO:0000256" key="4">
    <source>
        <dbReference type="PIRSR" id="PIRSR005902-1"/>
    </source>
</evidence>
<dbReference type="PANTHER" id="PTHR46124:SF2">
    <property type="entry name" value="D-AMINOACYL-TRNA DEACYLASE"/>
    <property type="match status" value="1"/>
</dbReference>
<proteinExistence type="inferred from homology"/>
<dbReference type="RefSeq" id="WP_142659278.1">
    <property type="nucleotide sequence ID" value="NZ_CABFVA020000014.1"/>
</dbReference>
<dbReference type="GO" id="GO:0051499">
    <property type="term" value="F:D-aminoacyl-tRNA deacylase activity"/>
    <property type="evidence" value="ECO:0007669"/>
    <property type="project" value="UniProtKB-EC"/>
</dbReference>
<dbReference type="Proteomes" id="UP000334923">
    <property type="component" value="Unassembled WGS sequence"/>
</dbReference>
<dbReference type="FunFam" id="3.20.20.140:FF:000005">
    <property type="entry name" value="TatD family hydrolase"/>
    <property type="match status" value="1"/>
</dbReference>
<reference evidence="5 6" key="1">
    <citation type="submission" date="2019-09" db="EMBL/GenBank/DDBJ databases">
        <authorList>
            <person name="Cremers G."/>
        </authorList>
    </citation>
    <scope>NUCLEOTIDE SEQUENCE [LARGE SCALE GENOMIC DNA]</scope>
    <source>
        <strain evidence="5">4A</strain>
    </source>
</reference>
<keyword evidence="6" id="KW-1185">Reference proteome</keyword>
<keyword evidence="3 5" id="KW-0378">Hydrolase</keyword>
<dbReference type="GO" id="GO:0004536">
    <property type="term" value="F:DNA nuclease activity"/>
    <property type="evidence" value="ECO:0007669"/>
    <property type="project" value="InterPro"/>
</dbReference>
<accession>A0A5E6M6R1</accession>
<dbReference type="AlphaFoldDB" id="A0A5E6M6R1"/>
<feature type="binding site" evidence="4">
    <location>
        <position position="6"/>
    </location>
    <ligand>
        <name>a divalent metal cation</name>
        <dbReference type="ChEBI" id="CHEBI:60240"/>
        <label>1</label>
    </ligand>
</feature>
<dbReference type="GO" id="GO:0005829">
    <property type="term" value="C:cytosol"/>
    <property type="evidence" value="ECO:0007669"/>
    <property type="project" value="TreeGrafter"/>
</dbReference>
<dbReference type="OrthoDB" id="9810005at2"/>
<feature type="binding site" evidence="4">
    <location>
        <position position="8"/>
    </location>
    <ligand>
        <name>a divalent metal cation</name>
        <dbReference type="ChEBI" id="CHEBI:60240"/>
        <label>1</label>
    </ligand>
</feature>
<keyword evidence="2 4" id="KW-0479">Metal-binding</keyword>
<dbReference type="GO" id="GO:0046872">
    <property type="term" value="F:metal ion binding"/>
    <property type="evidence" value="ECO:0007669"/>
    <property type="project" value="UniProtKB-KW"/>
</dbReference>
<dbReference type="NCBIfam" id="TIGR00010">
    <property type="entry name" value="YchF/TatD family DNA exonuclease"/>
    <property type="match status" value="1"/>
</dbReference>
<sequence>MLTDTHAHLYFPEFSKDREAVIARAQKEGIDRIVVVATDLGSSRAALALAQKHASLACTVGIHPNSAHAAPPGFLSELGEIAAHKKVAAVGEIGLDYHRLPSDPEAAEAEKDCQRSTFRAQLAFAREQSLPVVIHQRSAWEDTLAMLDEVDNAVRCVFHCFGEGPERLQELTRRGHFVSFTGLITFPNAPLAHASAQAAPLDKFFLETDCPFLAPVPHRGKRCEPWHVRLVAEEMARLRGLPLSAIDDASSRNARAFFRFAD</sequence>
<dbReference type="SUPFAM" id="SSF51556">
    <property type="entry name" value="Metallo-dependent hydrolases"/>
    <property type="match status" value="1"/>
</dbReference>